<dbReference type="InterPro" id="IPR053302">
    <property type="entry name" value="CRAL-TRIO_domain"/>
</dbReference>
<dbReference type="CDD" id="cd00170">
    <property type="entry name" value="SEC14"/>
    <property type="match status" value="1"/>
</dbReference>
<evidence type="ECO:0000313" key="3">
    <source>
        <dbReference type="WBParaSite" id="Hba_15621"/>
    </source>
</evidence>
<dbReference type="AlphaFoldDB" id="A0A1I7XE58"/>
<feature type="domain" description="CRAL-TRIO" evidence="1">
    <location>
        <begin position="71"/>
        <end position="246"/>
    </location>
</feature>
<dbReference type="PROSITE" id="PS50191">
    <property type="entry name" value="CRAL_TRIO"/>
    <property type="match status" value="1"/>
</dbReference>
<sequence>MVLTDEARAAIDRVRRAAGGEHHPYCAHDFNVHRWIVAYEGDENQAARVGQNIMSYPIFHASNRVLKNDDIDEETEKYTPLTILGRNRLDDNKIILFEQSGRIDINGVVDNVRVTRFLRMKFRTMERLQQRVQIEEERTKRQSGGVLIMDLEGLSFSTRLLSVLAGPYRIIWGTLFEQYPQLIQQIIVINAPKYINLLYQTCIPFVPRDYKDKIIISSGNPKETMLKYIDEEYLPVELGGQCDMNCSGDYEIYTPIQSDRTAWQEIYAGCERPALPQVDTWKWTVPYNGCISDFRKRCLEHTNYIFGILDFTIFAMEMKRPGYSPWKYTTVYRR</sequence>
<evidence type="ECO:0000313" key="2">
    <source>
        <dbReference type="Proteomes" id="UP000095283"/>
    </source>
</evidence>
<dbReference type="Pfam" id="PF00650">
    <property type="entry name" value="CRAL_TRIO"/>
    <property type="match status" value="1"/>
</dbReference>
<dbReference type="Pfam" id="PF25883">
    <property type="entry name" value="F28H7_8_C"/>
    <property type="match status" value="1"/>
</dbReference>
<reference evidence="3" key="1">
    <citation type="submission" date="2016-11" db="UniProtKB">
        <authorList>
            <consortium name="WormBaseParasite"/>
        </authorList>
    </citation>
    <scope>IDENTIFICATION</scope>
</reference>
<name>A0A1I7XE58_HETBA</name>
<dbReference type="InterPro" id="IPR058960">
    <property type="entry name" value="Ctg-1-like_C"/>
</dbReference>
<dbReference type="InterPro" id="IPR036865">
    <property type="entry name" value="CRAL-TRIO_dom_sf"/>
</dbReference>
<proteinExistence type="predicted"/>
<evidence type="ECO:0000259" key="1">
    <source>
        <dbReference type="PROSITE" id="PS50191"/>
    </source>
</evidence>
<dbReference type="InterPro" id="IPR001251">
    <property type="entry name" value="CRAL-TRIO_dom"/>
</dbReference>
<dbReference type="PANTHER" id="PTHR47159:SF2">
    <property type="entry name" value="CRAL-TRIO DOMAIN-CONTAINING PROTEIN"/>
    <property type="match status" value="1"/>
</dbReference>
<dbReference type="Proteomes" id="UP000095283">
    <property type="component" value="Unplaced"/>
</dbReference>
<dbReference type="Gene3D" id="3.40.525.10">
    <property type="entry name" value="CRAL-TRIO lipid binding domain"/>
    <property type="match status" value="1"/>
</dbReference>
<dbReference type="WBParaSite" id="Hba_15621">
    <property type="protein sequence ID" value="Hba_15621"/>
    <property type="gene ID" value="Hba_15621"/>
</dbReference>
<dbReference type="PANTHER" id="PTHR47159">
    <property type="entry name" value="PROTEIN CBG07705-RELATED"/>
    <property type="match status" value="1"/>
</dbReference>
<keyword evidence="2" id="KW-1185">Reference proteome</keyword>
<dbReference type="SUPFAM" id="SSF52087">
    <property type="entry name" value="CRAL/TRIO domain"/>
    <property type="match status" value="1"/>
</dbReference>
<organism evidence="2 3">
    <name type="scientific">Heterorhabditis bacteriophora</name>
    <name type="common">Entomopathogenic nematode worm</name>
    <dbReference type="NCBI Taxonomy" id="37862"/>
    <lineage>
        <taxon>Eukaryota</taxon>
        <taxon>Metazoa</taxon>
        <taxon>Ecdysozoa</taxon>
        <taxon>Nematoda</taxon>
        <taxon>Chromadorea</taxon>
        <taxon>Rhabditida</taxon>
        <taxon>Rhabditina</taxon>
        <taxon>Rhabditomorpha</taxon>
        <taxon>Strongyloidea</taxon>
        <taxon>Heterorhabditidae</taxon>
        <taxon>Heterorhabditis</taxon>
    </lineage>
</organism>
<dbReference type="SMART" id="SM00516">
    <property type="entry name" value="SEC14"/>
    <property type="match status" value="1"/>
</dbReference>
<protein>
    <submittedName>
        <fullName evidence="3">CRAL-TRIO domain-containing protein</fullName>
    </submittedName>
</protein>
<accession>A0A1I7XE58</accession>